<evidence type="ECO:0000256" key="2">
    <source>
        <dbReference type="ARBA" id="ARBA00023239"/>
    </source>
</evidence>
<dbReference type="EMBL" id="LTDF01000103">
    <property type="protein sequence ID" value="KXT48103.1"/>
    <property type="molecule type" value="Genomic_DNA"/>
</dbReference>
<organism evidence="5">
    <name type="scientific">Bacteroides intestinalis</name>
    <dbReference type="NCBI Taxonomy" id="329854"/>
    <lineage>
        <taxon>Bacteria</taxon>
        <taxon>Pseudomonadati</taxon>
        <taxon>Bacteroidota</taxon>
        <taxon>Bacteroidia</taxon>
        <taxon>Bacteroidales</taxon>
        <taxon>Bacteroidaceae</taxon>
        <taxon>Bacteroides</taxon>
    </lineage>
</organism>
<dbReference type="PATRIC" id="fig|329854.7.peg.2998"/>
<evidence type="ECO:0000313" key="5">
    <source>
        <dbReference type="EMBL" id="KXT48103.1"/>
    </source>
</evidence>
<dbReference type="GO" id="GO:0042597">
    <property type="term" value="C:periplasmic space"/>
    <property type="evidence" value="ECO:0007669"/>
    <property type="project" value="InterPro"/>
</dbReference>
<protein>
    <recommendedName>
        <fullName evidence="4">Alginate lyase domain-containing protein</fullName>
    </recommendedName>
</protein>
<proteinExistence type="predicted"/>
<dbReference type="AlphaFoldDB" id="A0A139L9I2"/>
<name>A0A139L9I2_9BACE</name>
<feature type="signal peptide" evidence="3">
    <location>
        <begin position="1"/>
        <end position="22"/>
    </location>
</feature>
<reference evidence="5 6" key="1">
    <citation type="submission" date="2016-02" db="EMBL/GenBank/DDBJ databases">
        <authorList>
            <person name="Wen L."/>
            <person name="He K."/>
            <person name="Yang H."/>
        </authorList>
    </citation>
    <scope>NUCLEOTIDE SEQUENCE [LARGE SCALE GENOMIC DNA]</scope>
    <source>
        <strain evidence="5 6">KLE1704</strain>
    </source>
</reference>
<feature type="chain" id="PRO_5007487201" description="Alginate lyase domain-containing protein" evidence="3">
    <location>
        <begin position="23"/>
        <end position="464"/>
    </location>
</feature>
<feature type="domain" description="Alginate lyase" evidence="4">
    <location>
        <begin position="114"/>
        <end position="264"/>
    </location>
</feature>
<dbReference type="Gene3D" id="1.50.10.100">
    <property type="entry name" value="Chondroitin AC/alginate lyase"/>
    <property type="match status" value="1"/>
</dbReference>
<evidence type="ECO:0000256" key="1">
    <source>
        <dbReference type="ARBA" id="ARBA00022729"/>
    </source>
</evidence>
<evidence type="ECO:0000313" key="6">
    <source>
        <dbReference type="Proteomes" id="UP000070319"/>
    </source>
</evidence>
<dbReference type="InterPro" id="IPR008397">
    <property type="entry name" value="Alginate_lyase_dom"/>
</dbReference>
<dbReference type="PROSITE" id="PS51257">
    <property type="entry name" value="PROKAR_LIPOPROTEIN"/>
    <property type="match status" value="1"/>
</dbReference>
<dbReference type="GO" id="GO:0016829">
    <property type="term" value="F:lyase activity"/>
    <property type="evidence" value="ECO:0007669"/>
    <property type="project" value="UniProtKB-KW"/>
</dbReference>
<gene>
    <name evidence="5" type="ORF">HMPREF2531_02942</name>
</gene>
<dbReference type="Proteomes" id="UP000070319">
    <property type="component" value="Unassembled WGS sequence"/>
</dbReference>
<evidence type="ECO:0000256" key="3">
    <source>
        <dbReference type="SAM" id="SignalP"/>
    </source>
</evidence>
<evidence type="ECO:0000259" key="4">
    <source>
        <dbReference type="Pfam" id="PF05426"/>
    </source>
</evidence>
<accession>A0A139L9I2</accession>
<sequence length="464" mass="51341">MLTMKKNLIFALGLSLITGFTACSSEIEDGTTDIDSWEMPYEEVVAKYTYTHPCAMFNEADFTRVKTMLDNGSAPQAVKDEFNLLKSSQFTNVTYTPSPTEKIVRGDATGTGTTENSNNAMRDAAAAYQLSLLWKLTGDTKYADTSIKILNAWAKVCKEVTSNDSNHMLAAGAQGYTFANAGEIMSTYSGWAANDLTAFKKWMKDVFAPKNLDFMKRHQGTCSDHYWSNWDLVNMCSYFAIGILNEDDEMVNFVVNYFYNGVGNGYIGKLIQGTFSDPLGSGEEIAQNQESGRDQGHAMMSIAVTANLCQMAYTLFQYNPAVTQLDFFAAKDNAIMKMGEYTALFNLRNGSDQLNAAGSWLATKEQMPFNRYEYCVDCSCADKNHGAIHTAVADDNGRGNLRPGWEILFNHYAKVKKLGSGYKYAKMAADKMRPEGGVDGGSRYGTNSGAFDQLGWGTLMLYRE</sequence>
<keyword evidence="2" id="KW-0456">Lyase</keyword>
<comment type="caution">
    <text evidence="5">The sequence shown here is derived from an EMBL/GenBank/DDBJ whole genome shotgun (WGS) entry which is preliminary data.</text>
</comment>
<keyword evidence="1 3" id="KW-0732">Signal</keyword>
<dbReference type="Pfam" id="PF05426">
    <property type="entry name" value="Alginate_lyase"/>
    <property type="match status" value="1"/>
</dbReference>
<dbReference type="InterPro" id="IPR008929">
    <property type="entry name" value="Chondroitin_lyas"/>
</dbReference>
<dbReference type="SUPFAM" id="SSF48230">
    <property type="entry name" value="Chondroitin AC/alginate lyase"/>
    <property type="match status" value="1"/>
</dbReference>